<proteinExistence type="predicted"/>
<evidence type="ECO:0000313" key="4">
    <source>
        <dbReference type="RefSeq" id="XP_029121043.1"/>
    </source>
</evidence>
<dbReference type="Proteomes" id="UP000504607">
    <property type="component" value="Chromosome 6"/>
</dbReference>
<protein>
    <submittedName>
        <fullName evidence="3 4">Uncharacterized protein LOC105047334 isoform X1</fullName>
    </submittedName>
</protein>
<keyword evidence="2" id="KW-1185">Reference proteome</keyword>
<organism evidence="2 5">
    <name type="scientific">Elaeis guineensis var. tenera</name>
    <name type="common">Oil palm</name>
    <dbReference type="NCBI Taxonomy" id="51953"/>
    <lineage>
        <taxon>Eukaryota</taxon>
        <taxon>Viridiplantae</taxon>
        <taxon>Streptophyta</taxon>
        <taxon>Embryophyta</taxon>
        <taxon>Tracheophyta</taxon>
        <taxon>Spermatophyta</taxon>
        <taxon>Magnoliopsida</taxon>
        <taxon>Liliopsida</taxon>
        <taxon>Arecaceae</taxon>
        <taxon>Arecoideae</taxon>
        <taxon>Cocoseae</taxon>
        <taxon>Elaeidinae</taxon>
        <taxon>Elaeis</taxon>
    </lineage>
</organism>
<dbReference type="AlphaFoldDB" id="A0A8N4F0F4"/>
<dbReference type="InterPro" id="IPR012438">
    <property type="entry name" value="DUF1639"/>
</dbReference>
<feature type="compositionally biased region" description="Basic and acidic residues" evidence="1">
    <location>
        <begin position="309"/>
        <end position="322"/>
    </location>
</feature>
<dbReference type="PANTHER" id="PTHR33130:SF33">
    <property type="entry name" value="PUTATIVE (DUF1639)-RELATED"/>
    <property type="match status" value="1"/>
</dbReference>
<feature type="region of interest" description="Disordered" evidence="1">
    <location>
        <begin position="94"/>
        <end position="215"/>
    </location>
</feature>
<dbReference type="RefSeq" id="XP_029121041.1">
    <property type="nucleotide sequence ID" value="XM_029265208.1"/>
</dbReference>
<dbReference type="PANTHER" id="PTHR33130">
    <property type="entry name" value="PUTATIVE (DUF1639)-RELATED"/>
    <property type="match status" value="1"/>
</dbReference>
<feature type="region of interest" description="Disordered" evidence="1">
    <location>
        <begin position="309"/>
        <end position="359"/>
    </location>
</feature>
<evidence type="ECO:0000313" key="2">
    <source>
        <dbReference type="Proteomes" id="UP000504607"/>
    </source>
</evidence>
<name>A0A8N4F0F4_ELAGV</name>
<sequence length="470" mass="50766">MLEAAMEALNASLGGDCSLFRRVSGYRSSLWGFGSGSRLLAGKGEQLSVPGETSDFRLARSLDCAHLKKLMPSDIERIHISRYRVSPDCVPLSNGRKNSLRTCKEDDADNGGRIPNYSPFEGKPPRRSGSGSTVPQDHHSPHVPFPSDSSQSENQPPYAAADSTPPAAKAPSHHHEINGVSRGSGDVLLQWGHKKRSRGSRAESRPAAGNGSVHSRQMIKIQRRSAAAGAEKLAAAAAAAAAASAAMPPPCGSYTRGANLRPCLPSRDAMASSINREERAAGAFVLGAWSLQSTSSLMDGLFWASRGVEERSGGLSRSEKRSPPSPAEKTQKGAPNGTAADANPADSKAPSDQEMGGSNVAATTGEKLNLENFEWPRIYISLSRKEKEDDFLAMKGTKLPQRPKKRAKNIDKTLQYCFPGMWLSDLTRGRYEVREKKCVKKENTGDPRKNSAEETFCAKNRITCNECLRF</sequence>
<evidence type="ECO:0000313" key="5">
    <source>
        <dbReference type="RefSeq" id="XP_029121044.1"/>
    </source>
</evidence>
<dbReference type="Pfam" id="PF07797">
    <property type="entry name" value="DUF1639"/>
    <property type="match status" value="1"/>
</dbReference>
<gene>
    <name evidence="3 4 5 6" type="primary">LOC105047334</name>
</gene>
<evidence type="ECO:0000313" key="6">
    <source>
        <dbReference type="RefSeq" id="XP_029121045.1"/>
    </source>
</evidence>
<evidence type="ECO:0000256" key="1">
    <source>
        <dbReference type="SAM" id="MobiDB-lite"/>
    </source>
</evidence>
<dbReference type="RefSeq" id="XP_029121045.1">
    <property type="nucleotide sequence ID" value="XM_029265212.1"/>
</dbReference>
<evidence type="ECO:0000313" key="3">
    <source>
        <dbReference type="RefSeq" id="XP_029121041.1"/>
    </source>
</evidence>
<reference evidence="3 4" key="1">
    <citation type="submission" date="2025-04" db="UniProtKB">
        <authorList>
            <consortium name="RefSeq"/>
        </authorList>
    </citation>
    <scope>IDENTIFICATION</scope>
</reference>
<feature type="compositionally biased region" description="Low complexity" evidence="1">
    <location>
        <begin position="156"/>
        <end position="170"/>
    </location>
</feature>
<dbReference type="OrthoDB" id="2018605at2759"/>
<dbReference type="RefSeq" id="XP_029121044.1">
    <property type="nucleotide sequence ID" value="XM_029265211.1"/>
</dbReference>
<accession>A0A8N4F0F4</accession>
<dbReference type="RefSeq" id="XP_029121043.1">
    <property type="nucleotide sequence ID" value="XM_029265210.1"/>
</dbReference>